<dbReference type="Proteomes" id="UP001198182">
    <property type="component" value="Unassembled WGS sequence"/>
</dbReference>
<reference evidence="1" key="1">
    <citation type="submission" date="2021-10" db="EMBL/GenBank/DDBJ databases">
        <title>Anaerobic single-cell dispensing facilitates the cultivation of human gut bacteria.</title>
        <authorList>
            <person name="Afrizal A."/>
        </authorList>
    </citation>
    <scope>NUCLEOTIDE SEQUENCE</scope>
    <source>
        <strain evidence="1">CLA-AA-H215</strain>
    </source>
</reference>
<keyword evidence="2" id="KW-1185">Reference proteome</keyword>
<organism evidence="1 2">
    <name type="scientific">Hominifimenecus microfluidus</name>
    <dbReference type="NCBI Taxonomy" id="2885348"/>
    <lineage>
        <taxon>Bacteria</taxon>
        <taxon>Bacillati</taxon>
        <taxon>Bacillota</taxon>
        <taxon>Clostridia</taxon>
        <taxon>Lachnospirales</taxon>
        <taxon>Lachnospiraceae</taxon>
        <taxon>Hominifimenecus</taxon>
    </lineage>
</organism>
<dbReference type="AlphaFoldDB" id="A0AAE3EAW2"/>
<name>A0AAE3EAW2_9FIRM</name>
<dbReference type="EMBL" id="JAJEQR010000022">
    <property type="protein sequence ID" value="MCC2231120.1"/>
    <property type="molecule type" value="Genomic_DNA"/>
</dbReference>
<evidence type="ECO:0000313" key="1">
    <source>
        <dbReference type="EMBL" id="MCC2231120.1"/>
    </source>
</evidence>
<evidence type="ECO:0000313" key="2">
    <source>
        <dbReference type="Proteomes" id="UP001198182"/>
    </source>
</evidence>
<comment type="caution">
    <text evidence="1">The sequence shown here is derived from an EMBL/GenBank/DDBJ whole genome shotgun (WGS) entry which is preliminary data.</text>
</comment>
<dbReference type="RefSeq" id="WP_308453640.1">
    <property type="nucleotide sequence ID" value="NZ_JAJEQR010000022.1"/>
</dbReference>
<gene>
    <name evidence="1" type="ORF">LKD81_08930</name>
</gene>
<protein>
    <submittedName>
        <fullName evidence="1">Uncharacterized protein</fullName>
    </submittedName>
</protein>
<proteinExistence type="predicted"/>
<accession>A0AAE3EAW2</accession>
<sequence length="106" mass="12140">MTLQELRDLLLRITDKVYHFEAAQEASGRYIVWQETGGRALSGSNRRQEVIRDVQIDLYTEEDFDPMVEQILNQLEDAGIAVNEPTTVYDPDTCLIRHIIECEVAG</sequence>